<comment type="caution">
    <text evidence="2">The sequence shown here is derived from an EMBL/GenBank/DDBJ whole genome shotgun (WGS) entry which is preliminary data.</text>
</comment>
<gene>
    <name evidence="2" type="ORF">GCM10017161_36250</name>
</gene>
<name>A0A919BPH0_9GAMM</name>
<dbReference type="EMBL" id="BNCK01000010">
    <property type="protein sequence ID" value="GHG03724.1"/>
    <property type="molecule type" value="Genomic_DNA"/>
</dbReference>
<reference evidence="2" key="1">
    <citation type="journal article" date="2014" name="Int. J. Syst. Evol. Microbiol.">
        <title>Complete genome sequence of Corynebacterium casei LMG S-19264T (=DSM 44701T), isolated from a smear-ripened cheese.</title>
        <authorList>
            <consortium name="US DOE Joint Genome Institute (JGI-PGF)"/>
            <person name="Walter F."/>
            <person name="Albersmeier A."/>
            <person name="Kalinowski J."/>
            <person name="Ruckert C."/>
        </authorList>
    </citation>
    <scope>NUCLEOTIDE SEQUENCE</scope>
    <source>
        <strain evidence="2">KCTC 42731</strain>
    </source>
</reference>
<sequence>MRELTATERREVDGGHPMLVVWVVYTITMPVFAAGVAVGASE</sequence>
<accession>A0A919BPH0</accession>
<protein>
    <submittedName>
        <fullName evidence="2">Uncharacterized protein</fullName>
    </submittedName>
</protein>
<evidence type="ECO:0000313" key="3">
    <source>
        <dbReference type="Proteomes" id="UP000623842"/>
    </source>
</evidence>
<reference evidence="2" key="2">
    <citation type="submission" date="2020-09" db="EMBL/GenBank/DDBJ databases">
        <authorList>
            <person name="Sun Q."/>
            <person name="Kim S."/>
        </authorList>
    </citation>
    <scope>NUCLEOTIDE SEQUENCE</scope>
    <source>
        <strain evidence="2">KCTC 42731</strain>
    </source>
</reference>
<proteinExistence type="predicted"/>
<keyword evidence="1" id="KW-0472">Membrane</keyword>
<dbReference type="Proteomes" id="UP000623842">
    <property type="component" value="Unassembled WGS sequence"/>
</dbReference>
<keyword evidence="1" id="KW-0812">Transmembrane</keyword>
<keyword evidence="1" id="KW-1133">Transmembrane helix</keyword>
<dbReference type="RefSeq" id="WP_268245334.1">
    <property type="nucleotide sequence ID" value="NZ_BNCK01000010.1"/>
</dbReference>
<evidence type="ECO:0000313" key="2">
    <source>
        <dbReference type="EMBL" id="GHG03724.1"/>
    </source>
</evidence>
<organism evidence="2 3">
    <name type="scientific">Thalassotalea marina</name>
    <dbReference type="NCBI Taxonomy" id="1673741"/>
    <lineage>
        <taxon>Bacteria</taxon>
        <taxon>Pseudomonadati</taxon>
        <taxon>Pseudomonadota</taxon>
        <taxon>Gammaproteobacteria</taxon>
        <taxon>Alteromonadales</taxon>
        <taxon>Colwelliaceae</taxon>
        <taxon>Thalassotalea</taxon>
    </lineage>
</organism>
<keyword evidence="3" id="KW-1185">Reference proteome</keyword>
<feature type="transmembrane region" description="Helical" evidence="1">
    <location>
        <begin position="20"/>
        <end position="40"/>
    </location>
</feature>
<evidence type="ECO:0000256" key="1">
    <source>
        <dbReference type="SAM" id="Phobius"/>
    </source>
</evidence>
<dbReference type="AlphaFoldDB" id="A0A919BPH0"/>